<protein>
    <submittedName>
        <fullName evidence="1">Uncharacterized protein</fullName>
    </submittedName>
</protein>
<proteinExistence type="predicted"/>
<dbReference type="AlphaFoldDB" id="A0AAD7IX10"/>
<evidence type="ECO:0000313" key="1">
    <source>
        <dbReference type="EMBL" id="KAJ7752223.1"/>
    </source>
</evidence>
<dbReference type="Proteomes" id="UP001215280">
    <property type="component" value="Unassembled WGS sequence"/>
</dbReference>
<gene>
    <name evidence="1" type="ORF">DFH07DRAFT_960658</name>
</gene>
<reference evidence="1" key="1">
    <citation type="submission" date="2023-03" db="EMBL/GenBank/DDBJ databases">
        <title>Massive genome expansion in bonnet fungi (Mycena s.s.) driven by repeated elements and novel gene families across ecological guilds.</title>
        <authorList>
            <consortium name="Lawrence Berkeley National Laboratory"/>
            <person name="Harder C.B."/>
            <person name="Miyauchi S."/>
            <person name="Viragh M."/>
            <person name="Kuo A."/>
            <person name="Thoen E."/>
            <person name="Andreopoulos B."/>
            <person name="Lu D."/>
            <person name="Skrede I."/>
            <person name="Drula E."/>
            <person name="Henrissat B."/>
            <person name="Morin E."/>
            <person name="Kohler A."/>
            <person name="Barry K."/>
            <person name="LaButti K."/>
            <person name="Morin E."/>
            <person name="Salamov A."/>
            <person name="Lipzen A."/>
            <person name="Mereny Z."/>
            <person name="Hegedus B."/>
            <person name="Baldrian P."/>
            <person name="Stursova M."/>
            <person name="Weitz H."/>
            <person name="Taylor A."/>
            <person name="Grigoriev I.V."/>
            <person name="Nagy L.G."/>
            <person name="Martin F."/>
            <person name="Kauserud H."/>
        </authorList>
    </citation>
    <scope>NUCLEOTIDE SEQUENCE</scope>
    <source>
        <strain evidence="1">CBHHK188m</strain>
    </source>
</reference>
<accession>A0AAD7IX10</accession>
<comment type="caution">
    <text evidence="1">The sequence shown here is derived from an EMBL/GenBank/DDBJ whole genome shotgun (WGS) entry which is preliminary data.</text>
</comment>
<evidence type="ECO:0000313" key="2">
    <source>
        <dbReference type="Proteomes" id="UP001215280"/>
    </source>
</evidence>
<organism evidence="1 2">
    <name type="scientific">Mycena maculata</name>
    <dbReference type="NCBI Taxonomy" id="230809"/>
    <lineage>
        <taxon>Eukaryota</taxon>
        <taxon>Fungi</taxon>
        <taxon>Dikarya</taxon>
        <taxon>Basidiomycota</taxon>
        <taxon>Agaricomycotina</taxon>
        <taxon>Agaricomycetes</taxon>
        <taxon>Agaricomycetidae</taxon>
        <taxon>Agaricales</taxon>
        <taxon>Marasmiineae</taxon>
        <taxon>Mycenaceae</taxon>
        <taxon>Mycena</taxon>
    </lineage>
</organism>
<dbReference type="EMBL" id="JARJLG010000075">
    <property type="protein sequence ID" value="KAJ7752223.1"/>
    <property type="molecule type" value="Genomic_DNA"/>
</dbReference>
<sequence>MLAAINKKPQEFFQRAVKHMFLDMSLSRTSECINILEACSEIASVFAYNAPGCFLTGPRRNLPTYLPFDPFGVSLSISPAPLDCVARTLRCSATSHILK</sequence>
<keyword evidence="2" id="KW-1185">Reference proteome</keyword>
<name>A0AAD7IX10_9AGAR</name>